<evidence type="ECO:0000259" key="2">
    <source>
        <dbReference type="Pfam" id="PF02470"/>
    </source>
</evidence>
<dbReference type="GO" id="GO:0005548">
    <property type="term" value="F:phospholipid transporter activity"/>
    <property type="evidence" value="ECO:0007669"/>
    <property type="project" value="TreeGrafter"/>
</dbReference>
<protein>
    <submittedName>
        <fullName evidence="3">Phospholipid ABC transporter substrate-binding protein MlaD</fullName>
    </submittedName>
</protein>
<organism evidence="3">
    <name type="scientific">hydrothermal vent metagenome</name>
    <dbReference type="NCBI Taxonomy" id="652676"/>
    <lineage>
        <taxon>unclassified sequences</taxon>
        <taxon>metagenomes</taxon>
        <taxon>ecological metagenomes</taxon>
    </lineage>
</organism>
<dbReference type="InterPro" id="IPR030970">
    <property type="entry name" value="ABC_MlaD"/>
</dbReference>
<dbReference type="InterPro" id="IPR003399">
    <property type="entry name" value="Mce/MlaD"/>
</dbReference>
<dbReference type="AlphaFoldDB" id="A0A3B1BD01"/>
<feature type="transmembrane region" description="Helical" evidence="1">
    <location>
        <begin position="6"/>
        <end position="26"/>
    </location>
</feature>
<dbReference type="PANTHER" id="PTHR33371">
    <property type="entry name" value="INTERMEMBRANE PHOSPHOLIPID TRANSPORT SYSTEM BINDING PROTEIN MLAD-RELATED"/>
    <property type="match status" value="1"/>
</dbReference>
<dbReference type="Pfam" id="PF02470">
    <property type="entry name" value="MlaD"/>
    <property type="match status" value="1"/>
</dbReference>
<proteinExistence type="predicted"/>
<dbReference type="EMBL" id="UOFY01000042">
    <property type="protein sequence ID" value="VAX09873.1"/>
    <property type="molecule type" value="Genomic_DNA"/>
</dbReference>
<accession>A0A3B1BD01</accession>
<feature type="domain" description="Mce/MlaD" evidence="2">
    <location>
        <begin position="41"/>
        <end position="117"/>
    </location>
</feature>
<keyword evidence="1" id="KW-0472">Membrane</keyword>
<keyword evidence="1" id="KW-1133">Transmembrane helix</keyword>
<evidence type="ECO:0000256" key="1">
    <source>
        <dbReference type="SAM" id="Phobius"/>
    </source>
</evidence>
<keyword evidence="1" id="KW-0812">Transmembrane</keyword>
<name>A0A3B1BD01_9ZZZZ</name>
<dbReference type="InterPro" id="IPR052336">
    <property type="entry name" value="MlaD_Phospholipid_Transporter"/>
</dbReference>
<dbReference type="GO" id="GO:0005543">
    <property type="term" value="F:phospholipid binding"/>
    <property type="evidence" value="ECO:0007669"/>
    <property type="project" value="TreeGrafter"/>
</dbReference>
<sequence length="187" mass="20314">MTSRLTEIWVGIFVAIGMAALFMLAMKVSNLSTYNSGEGFDVIAHFDDASGLKVRSPVTMAGVRIGRVKDIRFDDQTFEAVVTMNLEQGHNSLPEDTSASIYTAGLLGEKYVGLEPGAGSNHCEELALEAELEGESFNPADCVNDDSNNVLHEGSRITLTQSSMVLEKLIGQFVSRFLSDSDVEEKK</sequence>
<dbReference type="PANTHER" id="PTHR33371:SF4">
    <property type="entry name" value="INTERMEMBRANE PHOSPHOLIPID TRANSPORT SYSTEM BINDING PROTEIN MLAD"/>
    <property type="match status" value="1"/>
</dbReference>
<dbReference type="NCBIfam" id="TIGR04430">
    <property type="entry name" value="OM_asym_MlaD"/>
    <property type="match status" value="1"/>
</dbReference>
<gene>
    <name evidence="3" type="ORF">MNBD_GAMMA25-1329</name>
</gene>
<reference evidence="3" key="1">
    <citation type="submission" date="2018-06" db="EMBL/GenBank/DDBJ databases">
        <authorList>
            <person name="Zhirakovskaya E."/>
        </authorList>
    </citation>
    <scope>NUCLEOTIDE SEQUENCE</scope>
</reference>
<evidence type="ECO:0000313" key="3">
    <source>
        <dbReference type="EMBL" id="VAX09873.1"/>
    </source>
</evidence>